<reference evidence="2" key="1">
    <citation type="submission" date="2021-05" db="UniProtKB">
        <authorList>
            <consortium name="EnsemblPlants"/>
        </authorList>
    </citation>
    <scope>IDENTIFICATION</scope>
    <source>
        <strain evidence="2">subsp. malaccensis</strain>
    </source>
</reference>
<proteinExistence type="predicted"/>
<dbReference type="AlphaFoldDB" id="A0A804L3T6"/>
<keyword evidence="3" id="KW-1185">Reference proteome</keyword>
<protein>
    <submittedName>
        <fullName evidence="2">Uncharacterized protein</fullName>
    </submittedName>
</protein>
<sequence>MLECDSRMSQPQGRNLRSYLHNRSIAIQKE</sequence>
<evidence type="ECO:0000313" key="3">
    <source>
        <dbReference type="Proteomes" id="UP000012960"/>
    </source>
</evidence>
<name>A0A804L3T6_MUSAM</name>
<evidence type="ECO:0000256" key="1">
    <source>
        <dbReference type="SAM" id="MobiDB-lite"/>
    </source>
</evidence>
<accession>A0A804L3T6</accession>
<dbReference type="Gramene" id="Ma11_t03460.1">
    <property type="protein sequence ID" value="Ma11_p03460.1"/>
    <property type="gene ID" value="Ma11_g03460"/>
</dbReference>
<feature type="region of interest" description="Disordered" evidence="1">
    <location>
        <begin position="1"/>
        <end position="30"/>
    </location>
</feature>
<dbReference type="EnsemblPlants" id="Ma11_t03460.1">
    <property type="protein sequence ID" value="Ma11_p03460.1"/>
    <property type="gene ID" value="Ma11_g03460"/>
</dbReference>
<evidence type="ECO:0000313" key="2">
    <source>
        <dbReference type="EnsemblPlants" id="Ma11_p03460.1"/>
    </source>
</evidence>
<dbReference type="InParanoid" id="A0A804L3T6"/>
<dbReference type="Proteomes" id="UP000012960">
    <property type="component" value="Unplaced"/>
</dbReference>
<organism evidence="2 3">
    <name type="scientific">Musa acuminata subsp. malaccensis</name>
    <name type="common">Wild banana</name>
    <name type="synonym">Musa malaccensis</name>
    <dbReference type="NCBI Taxonomy" id="214687"/>
    <lineage>
        <taxon>Eukaryota</taxon>
        <taxon>Viridiplantae</taxon>
        <taxon>Streptophyta</taxon>
        <taxon>Embryophyta</taxon>
        <taxon>Tracheophyta</taxon>
        <taxon>Spermatophyta</taxon>
        <taxon>Magnoliopsida</taxon>
        <taxon>Liliopsida</taxon>
        <taxon>Zingiberales</taxon>
        <taxon>Musaceae</taxon>
        <taxon>Musa</taxon>
    </lineage>
</organism>